<dbReference type="EMBL" id="LSSL01003021">
    <property type="protein sequence ID" value="OLY80889.1"/>
    <property type="molecule type" value="Genomic_DNA"/>
</dbReference>
<gene>
    <name evidence="1" type="ORF">AYI68_g5008</name>
</gene>
<keyword evidence="2" id="KW-1185">Reference proteome</keyword>
<comment type="caution">
    <text evidence="1">The sequence shown here is derived from an EMBL/GenBank/DDBJ whole genome shotgun (WGS) entry which is preliminary data.</text>
</comment>
<dbReference type="AlphaFoldDB" id="A0A1R0GVI4"/>
<evidence type="ECO:0000313" key="2">
    <source>
        <dbReference type="Proteomes" id="UP000187455"/>
    </source>
</evidence>
<proteinExistence type="predicted"/>
<accession>A0A1R0GVI4</accession>
<evidence type="ECO:0000313" key="1">
    <source>
        <dbReference type="EMBL" id="OLY80889.1"/>
    </source>
</evidence>
<organism evidence="1 2">
    <name type="scientific">Smittium mucronatum</name>
    <dbReference type="NCBI Taxonomy" id="133383"/>
    <lineage>
        <taxon>Eukaryota</taxon>
        <taxon>Fungi</taxon>
        <taxon>Fungi incertae sedis</taxon>
        <taxon>Zoopagomycota</taxon>
        <taxon>Kickxellomycotina</taxon>
        <taxon>Harpellomycetes</taxon>
        <taxon>Harpellales</taxon>
        <taxon>Legeriomycetaceae</taxon>
        <taxon>Smittium</taxon>
    </lineage>
</organism>
<name>A0A1R0GVI4_9FUNG</name>
<dbReference type="Proteomes" id="UP000187455">
    <property type="component" value="Unassembled WGS sequence"/>
</dbReference>
<protein>
    <submittedName>
        <fullName evidence="1">Uncharacterized protein</fullName>
    </submittedName>
</protein>
<sequence length="79" mass="8266">MCMIMRNNELVESSAYPYGEGDASASISIDALELSGDLDSSVDLAEEPVKNVLVFSLHGISLGFGPDPSGAKGEVCMVE</sequence>
<reference evidence="1 2" key="1">
    <citation type="journal article" date="2016" name="Mol. Biol. Evol.">
        <title>Genome-Wide Survey of Gut Fungi (Harpellales) Reveals the First Horizontally Transferred Ubiquitin Gene from a Mosquito Host.</title>
        <authorList>
            <person name="Wang Y."/>
            <person name="White M.M."/>
            <person name="Kvist S."/>
            <person name="Moncalvo J.M."/>
        </authorList>
    </citation>
    <scope>NUCLEOTIDE SEQUENCE [LARGE SCALE GENOMIC DNA]</scope>
    <source>
        <strain evidence="1 2">ALG-7-W6</strain>
    </source>
</reference>